<dbReference type="RefSeq" id="WP_252854931.1">
    <property type="nucleotide sequence ID" value="NZ_JAMXLR010000077.1"/>
</dbReference>
<dbReference type="Pfam" id="PF00404">
    <property type="entry name" value="Dockerin_1"/>
    <property type="match status" value="1"/>
</dbReference>
<dbReference type="Gene3D" id="1.10.1330.10">
    <property type="entry name" value="Dockerin domain"/>
    <property type="match status" value="1"/>
</dbReference>
<dbReference type="Proteomes" id="UP001155241">
    <property type="component" value="Unassembled WGS sequence"/>
</dbReference>
<evidence type="ECO:0000313" key="3">
    <source>
        <dbReference type="Proteomes" id="UP001155241"/>
    </source>
</evidence>
<dbReference type="SUPFAM" id="SSF117281">
    <property type="entry name" value="Kelch motif"/>
    <property type="match status" value="1"/>
</dbReference>
<reference evidence="2" key="1">
    <citation type="submission" date="2022-06" db="EMBL/GenBank/DDBJ databases">
        <title>Aeoliella straminimaris, a novel planctomycete from sediments.</title>
        <authorList>
            <person name="Vitorino I.R."/>
            <person name="Lage O.M."/>
        </authorList>
    </citation>
    <scope>NUCLEOTIDE SEQUENCE</scope>
    <source>
        <strain evidence="2">ICT_H6.2</strain>
    </source>
</reference>
<gene>
    <name evidence="2" type="ORF">NG895_23215</name>
</gene>
<dbReference type="SUPFAM" id="SSF63446">
    <property type="entry name" value="Type I dockerin domain"/>
    <property type="match status" value="1"/>
</dbReference>
<organism evidence="2 3">
    <name type="scientific">Aeoliella straminimaris</name>
    <dbReference type="NCBI Taxonomy" id="2954799"/>
    <lineage>
        <taxon>Bacteria</taxon>
        <taxon>Pseudomonadati</taxon>
        <taxon>Planctomycetota</taxon>
        <taxon>Planctomycetia</taxon>
        <taxon>Pirellulales</taxon>
        <taxon>Lacipirellulaceae</taxon>
        <taxon>Aeoliella</taxon>
    </lineage>
</organism>
<dbReference type="EMBL" id="JAMXLR010000077">
    <property type="protein sequence ID" value="MCO6046819.1"/>
    <property type="molecule type" value="Genomic_DNA"/>
</dbReference>
<keyword evidence="3" id="KW-1185">Reference proteome</keyword>
<dbReference type="PROSITE" id="PS00018">
    <property type="entry name" value="EF_HAND_1"/>
    <property type="match status" value="1"/>
</dbReference>
<keyword evidence="1" id="KW-0732">Signal</keyword>
<dbReference type="GO" id="GO:0000272">
    <property type="term" value="P:polysaccharide catabolic process"/>
    <property type="evidence" value="ECO:0007669"/>
    <property type="project" value="InterPro"/>
</dbReference>
<evidence type="ECO:0000313" key="2">
    <source>
        <dbReference type="EMBL" id="MCO6046819.1"/>
    </source>
</evidence>
<protein>
    <submittedName>
        <fullName evidence="2">Dockerin type I domain-containing protein</fullName>
    </submittedName>
</protein>
<comment type="caution">
    <text evidence="2">The sequence shown here is derived from an EMBL/GenBank/DDBJ whole genome shotgun (WGS) entry which is preliminary data.</text>
</comment>
<dbReference type="GO" id="GO:0004553">
    <property type="term" value="F:hydrolase activity, hydrolyzing O-glycosyl compounds"/>
    <property type="evidence" value="ECO:0007669"/>
    <property type="project" value="InterPro"/>
</dbReference>
<dbReference type="Gene3D" id="2.120.10.80">
    <property type="entry name" value="Kelch-type beta propeller"/>
    <property type="match status" value="1"/>
</dbReference>
<proteinExistence type="predicted"/>
<accession>A0A9X2FHF1</accession>
<sequence>MKNCSRPALLLAGCLISASTTFAQHQTSTFSPVSVGGVLPYQVQLAETSFGSAELPTLQSYAAAEYDGKWVLVAGRTNGLHGFTNSGNTNFPPAYRSYDVWVVDPVAGESWRRSLNPDDNEDSGLSSVEATSIGTTNNQFVQLGDRLYLTGGYTGNDTINALTAIDLPGMVDWVQGGSGTASDHIRQVFDSHFEVTGGAMYELDDKIHLVFGHNVTGGYPNGTQAYTNQIRSFEIVDDGTTLSFTDAESTPPVDEYRRRDLNVFPVLRPDGSGGTTEGLTALSGVFTVDDGVWTVPVEIDEQGTPTMADPNLAGTFKQAMNQYHSAKFGMYSESAGAMHEVLMGGITINQYDWNSGTFVQDDDAPNTSQITSVVVDAQGEYTQHLLGAFPVILDEHDYYLRLGANGEFFVAPGIPTFDNGVIEFDQLPAGDTVVGHVFGGLAANADHVRGNLDPNVTSIASDMVFAVTVSILEGDFNRDGLVDLADYTVWRNTLGAAVTSGTHADASGNGMVDAADYTIWKSNLGLANTQPVSLPAATLQVPEPGSWLQVVALSAAWLVSSRLAVCPAFRRE</sequence>
<feature type="chain" id="PRO_5040958530" evidence="1">
    <location>
        <begin position="24"/>
        <end position="572"/>
    </location>
</feature>
<dbReference type="InterPro" id="IPR015915">
    <property type="entry name" value="Kelch-typ_b-propeller"/>
</dbReference>
<feature type="signal peptide" evidence="1">
    <location>
        <begin position="1"/>
        <end position="23"/>
    </location>
</feature>
<name>A0A9X2FHF1_9BACT</name>
<dbReference type="AlphaFoldDB" id="A0A9X2FHF1"/>
<dbReference type="InterPro" id="IPR018247">
    <property type="entry name" value="EF_Hand_1_Ca_BS"/>
</dbReference>
<dbReference type="InterPro" id="IPR002105">
    <property type="entry name" value="Dockerin_1_rpt"/>
</dbReference>
<dbReference type="InterPro" id="IPR036439">
    <property type="entry name" value="Dockerin_dom_sf"/>
</dbReference>
<evidence type="ECO:0000256" key="1">
    <source>
        <dbReference type="SAM" id="SignalP"/>
    </source>
</evidence>